<name>D3B7R4_HETP5</name>
<accession>D3B7R4</accession>
<reference evidence="2 3" key="1">
    <citation type="journal article" date="2011" name="Genome Res.">
        <title>Phylogeny-wide analysis of social amoeba genomes highlights ancient origins for complex intercellular communication.</title>
        <authorList>
            <person name="Heidel A.J."/>
            <person name="Lawal H.M."/>
            <person name="Felder M."/>
            <person name="Schilde C."/>
            <person name="Helps N.R."/>
            <person name="Tunggal B."/>
            <person name="Rivero F."/>
            <person name="John U."/>
            <person name="Schleicher M."/>
            <person name="Eichinger L."/>
            <person name="Platzer M."/>
            <person name="Noegel A.A."/>
            <person name="Schaap P."/>
            <person name="Gloeckner G."/>
        </authorList>
    </citation>
    <scope>NUCLEOTIDE SEQUENCE [LARGE SCALE GENOMIC DNA]</scope>
    <source>
        <strain evidence="3">ATCC 26659 / Pp 5 / PN500</strain>
    </source>
</reference>
<dbReference type="PROSITE" id="PS50181">
    <property type="entry name" value="FBOX"/>
    <property type="match status" value="1"/>
</dbReference>
<dbReference type="SMART" id="SM00256">
    <property type="entry name" value="FBOX"/>
    <property type="match status" value="1"/>
</dbReference>
<dbReference type="AlphaFoldDB" id="D3B7R4"/>
<dbReference type="Gene3D" id="1.20.1280.50">
    <property type="match status" value="1"/>
</dbReference>
<dbReference type="Pfam" id="PF12937">
    <property type="entry name" value="F-box-like"/>
    <property type="match status" value="1"/>
</dbReference>
<dbReference type="GO" id="GO:0019005">
    <property type="term" value="C:SCF ubiquitin ligase complex"/>
    <property type="evidence" value="ECO:0007669"/>
    <property type="project" value="TreeGrafter"/>
</dbReference>
<dbReference type="SUPFAM" id="SSF81383">
    <property type="entry name" value="F-box domain"/>
    <property type="match status" value="1"/>
</dbReference>
<sequence length="595" mass="68136">MSKPGLIPNALNTSIEWYFFIFAENWIDKVEPPTDYYVKEMQKSLTSFFGSSKILGTSSKPSGSSSDQEKSDTVKIVDIFVKIISDTLPVFTSNEFSFVDIVKITDSDQQRGNKRELQLIEDYNPDVSSTDANGSDEYAASSVETTLSTKKSKRSKEFHLNTPTDYFFDLPSENTMYLLPPFVPSKLLAFNTSASAPIVRVTEPKTDILCMPSEILNHILSFLSDVDLCRCARTCRHMKRLSERDSLWYCQYVRWFGKCCFKQSSLDSVLPPNIAMWDNYRKTTFPQSALDPPFKNPAQTYFLSKETMYESITGNWKKKFFLKIRMEALWALCRGDQPQNTGGDFGSGSEEGFTMMSICSYKISPQLFAVIPNNKDEYISAILLHHSYAFFSTNTGDFYKVNLWSPMESYDQVFTKLNIGQNQINQNHNEEIEQHHQQQQQTNETMITATTNNNMNNIPNQTNWPVKTFDLTPNRLICATSTKISYWDPRNLQSPIGELWSPLTTDVVNIQLSQFNVMVLYSNGISHVWDFRVVRVKFQQSFELQFVESKSVLNQQTIIVVQRLDISSIQSKDLPTLILKKTSTLMHSIAFHPPP</sequence>
<dbReference type="PANTHER" id="PTHR46731:SF1">
    <property type="entry name" value="F-BOX ONLY PROTEIN 15"/>
    <property type="match status" value="1"/>
</dbReference>
<protein>
    <recommendedName>
        <fullName evidence="1">F-box domain-containing protein</fullName>
    </recommendedName>
</protein>
<dbReference type="EMBL" id="ADBJ01000018">
    <property type="protein sequence ID" value="EFA82807.1"/>
    <property type="molecule type" value="Genomic_DNA"/>
</dbReference>
<gene>
    <name evidence="2" type="ORF">PPL_04502</name>
</gene>
<feature type="domain" description="F-box" evidence="1">
    <location>
        <begin position="205"/>
        <end position="251"/>
    </location>
</feature>
<proteinExistence type="predicted"/>
<dbReference type="PANTHER" id="PTHR46731">
    <property type="entry name" value="F-BOX ONLY PROTEIN 15"/>
    <property type="match status" value="1"/>
</dbReference>
<dbReference type="CDD" id="cd22139">
    <property type="entry name" value="F-box_unchar"/>
    <property type="match status" value="1"/>
</dbReference>
<dbReference type="GeneID" id="31359989"/>
<evidence type="ECO:0000313" key="2">
    <source>
        <dbReference type="EMBL" id="EFA82807.1"/>
    </source>
</evidence>
<organism evidence="2 3">
    <name type="scientific">Heterostelium pallidum (strain ATCC 26659 / Pp 5 / PN500)</name>
    <name type="common">Cellular slime mold</name>
    <name type="synonym">Polysphondylium pallidum</name>
    <dbReference type="NCBI Taxonomy" id="670386"/>
    <lineage>
        <taxon>Eukaryota</taxon>
        <taxon>Amoebozoa</taxon>
        <taxon>Evosea</taxon>
        <taxon>Eumycetozoa</taxon>
        <taxon>Dictyostelia</taxon>
        <taxon>Acytosteliales</taxon>
        <taxon>Acytosteliaceae</taxon>
        <taxon>Heterostelium</taxon>
    </lineage>
</organism>
<dbReference type="InParanoid" id="D3B7R4"/>
<dbReference type="InterPro" id="IPR001810">
    <property type="entry name" value="F-box_dom"/>
</dbReference>
<dbReference type="RefSeq" id="XP_020434924.1">
    <property type="nucleotide sequence ID" value="XM_020575404.1"/>
</dbReference>
<comment type="caution">
    <text evidence="2">The sequence shown here is derived from an EMBL/GenBank/DDBJ whole genome shotgun (WGS) entry which is preliminary data.</text>
</comment>
<evidence type="ECO:0000313" key="3">
    <source>
        <dbReference type="Proteomes" id="UP000001396"/>
    </source>
</evidence>
<evidence type="ECO:0000259" key="1">
    <source>
        <dbReference type="PROSITE" id="PS50181"/>
    </source>
</evidence>
<dbReference type="InterPro" id="IPR036047">
    <property type="entry name" value="F-box-like_dom_sf"/>
</dbReference>
<dbReference type="Proteomes" id="UP000001396">
    <property type="component" value="Unassembled WGS sequence"/>
</dbReference>
<keyword evidence="3" id="KW-1185">Reference proteome</keyword>